<dbReference type="SUPFAM" id="SSF53720">
    <property type="entry name" value="ALDH-like"/>
    <property type="match status" value="1"/>
</dbReference>
<dbReference type="PROSITE" id="PS00687">
    <property type="entry name" value="ALDEHYDE_DEHYDR_GLU"/>
    <property type="match status" value="1"/>
</dbReference>
<dbReference type="GO" id="GO:0006081">
    <property type="term" value="P:aldehyde metabolic process"/>
    <property type="evidence" value="ECO:0007669"/>
    <property type="project" value="InterPro"/>
</dbReference>
<dbReference type="CDD" id="cd07087">
    <property type="entry name" value="ALDH_F3-13-14_CALDH-like"/>
    <property type="match status" value="1"/>
</dbReference>
<evidence type="ECO:0000256" key="5">
    <source>
        <dbReference type="PROSITE-ProRule" id="PRU10007"/>
    </source>
</evidence>
<reference evidence="8 9" key="1">
    <citation type="submission" date="2019-09" db="EMBL/GenBank/DDBJ databases">
        <title>Characterization of the phylogenetic diversity of two novel species belonging to the genus Bifidobacterium: Bifidobacterium cebidarum sp. nov. and Bifidobacterium leontopitheci sp. nov.</title>
        <authorList>
            <person name="Lugli G.A."/>
            <person name="Duranti S."/>
            <person name="Milani C."/>
            <person name="Turroni F."/>
            <person name="Ventura M."/>
        </authorList>
    </citation>
    <scope>NUCLEOTIDE SEQUENCE [LARGE SCALE GENOMIC DNA]</scope>
    <source>
        <strain evidence="8 9">LMG 31469</strain>
    </source>
</reference>
<dbReference type="Gene3D" id="3.40.309.10">
    <property type="entry name" value="Aldehyde Dehydrogenase, Chain A, domain 2"/>
    <property type="match status" value="2"/>
</dbReference>
<evidence type="ECO:0000313" key="9">
    <source>
        <dbReference type="Proteomes" id="UP000468413"/>
    </source>
</evidence>
<dbReference type="PANTHER" id="PTHR43570:SF16">
    <property type="entry name" value="ALDEHYDE DEHYDROGENASE TYPE III, ISOFORM Q"/>
    <property type="match status" value="1"/>
</dbReference>
<dbReference type="GO" id="GO:0005737">
    <property type="term" value="C:cytoplasm"/>
    <property type="evidence" value="ECO:0007669"/>
    <property type="project" value="TreeGrafter"/>
</dbReference>
<protein>
    <recommendedName>
        <fullName evidence="3">Aldehyde dehydrogenase</fullName>
    </recommendedName>
</protein>
<dbReference type="PANTHER" id="PTHR43570">
    <property type="entry name" value="ALDEHYDE DEHYDROGENASE"/>
    <property type="match status" value="1"/>
</dbReference>
<dbReference type="Proteomes" id="UP000468413">
    <property type="component" value="Unassembled WGS sequence"/>
</dbReference>
<evidence type="ECO:0000259" key="7">
    <source>
        <dbReference type="Pfam" id="PF00171"/>
    </source>
</evidence>
<dbReference type="InterPro" id="IPR016163">
    <property type="entry name" value="Ald_DH_C"/>
</dbReference>
<dbReference type="InterPro" id="IPR012394">
    <property type="entry name" value="Aldehyde_DH_NAD(P)"/>
</dbReference>
<evidence type="ECO:0000256" key="2">
    <source>
        <dbReference type="ARBA" id="ARBA00023002"/>
    </source>
</evidence>
<proteinExistence type="inferred from homology"/>
<evidence type="ECO:0000256" key="3">
    <source>
        <dbReference type="PIRNR" id="PIRNR036492"/>
    </source>
</evidence>
<feature type="active site" evidence="4 5">
    <location>
        <position position="208"/>
    </location>
</feature>
<evidence type="ECO:0000313" key="8">
    <source>
        <dbReference type="EMBL" id="KAB7787606.1"/>
    </source>
</evidence>
<accession>A0A6I1GDQ3</accession>
<gene>
    <name evidence="8" type="ORF">F7D08_1449</name>
</gene>
<organism evidence="8 9">
    <name type="scientific">Bifidobacterium cebidarum</name>
    <dbReference type="NCBI Taxonomy" id="2650773"/>
    <lineage>
        <taxon>Bacteria</taxon>
        <taxon>Bacillati</taxon>
        <taxon>Actinomycetota</taxon>
        <taxon>Actinomycetes</taxon>
        <taxon>Bifidobacteriales</taxon>
        <taxon>Bifidobacteriaceae</taxon>
        <taxon>Bifidobacterium</taxon>
    </lineage>
</organism>
<dbReference type="PIRSF" id="PIRSF036492">
    <property type="entry name" value="ALDH"/>
    <property type="match status" value="1"/>
</dbReference>
<dbReference type="InterPro" id="IPR016160">
    <property type="entry name" value="Ald_DH_CS_CYS"/>
</dbReference>
<feature type="domain" description="Aldehyde dehydrogenase" evidence="7">
    <location>
        <begin position="10"/>
        <end position="296"/>
    </location>
</feature>
<keyword evidence="9" id="KW-1185">Reference proteome</keyword>
<evidence type="ECO:0000256" key="6">
    <source>
        <dbReference type="RuleBase" id="RU003345"/>
    </source>
</evidence>
<dbReference type="PROSITE" id="PS00070">
    <property type="entry name" value="ALDEHYDE_DEHYDR_CYS"/>
    <property type="match status" value="1"/>
</dbReference>
<dbReference type="InterPro" id="IPR016162">
    <property type="entry name" value="Ald_DH_N"/>
</dbReference>
<dbReference type="RefSeq" id="WP_152210028.1">
    <property type="nucleotide sequence ID" value="NZ_WBVS01000007.1"/>
</dbReference>
<evidence type="ECO:0000256" key="4">
    <source>
        <dbReference type="PIRSR" id="PIRSR036492-1"/>
    </source>
</evidence>
<sequence>MVSESFTQLKRAYASGRTRPLAWRRAQLDALRRMIADHRQDFIEAETADLGKPAAETVLMELNLIAAEARFVRNRLGLWTRRQYKPMPWSLQPAQGWTIAEPKGVVLVIAPWNYPVLLALEPLADAIAAGNAVCVKPSELSPHTSTLIAELIAQYLDQEAIAVVEGGPKETGELLDCDFDHIFYTGGERVGKIVMAAAARHLTPVTLELGGKSPCFVDSTVNLHTAARRIAWGKFSNAGQTCVAPDYVLATPDIAEALAKRIAVAVTEFYGENPEASKDYGRIINDRHFERLLKLLPAGTVPPQEPSSPLIKAASAVGAAAEMVGRRINAGIDAIGSHNAQPSVAEKQQQQTEIMPIPGVIDSAGRVVCGGKVDRETRYIAPTVLFGTQPDAPVMGEEIFGPILPIVVVKDADAAIRFINSRPRPLAAYVFSNRRAVRLAFERRTSSGSLGYSLTLAQLLSSRLPFGGVGASGMGAYHGKAGFETFSHIKTVVSKPQFPDTLQLVYPPLDELRTGLVNAMTKMS</sequence>
<dbReference type="AlphaFoldDB" id="A0A6I1GDQ3"/>
<dbReference type="InterPro" id="IPR029510">
    <property type="entry name" value="Ald_DH_CS_GLU"/>
</dbReference>
<feature type="active site" evidence="4">
    <location>
        <position position="242"/>
    </location>
</feature>
<dbReference type="GO" id="GO:0004029">
    <property type="term" value="F:aldehyde dehydrogenase (NAD+) activity"/>
    <property type="evidence" value="ECO:0007669"/>
    <property type="project" value="TreeGrafter"/>
</dbReference>
<comment type="similarity">
    <text evidence="1 3 6">Belongs to the aldehyde dehydrogenase family.</text>
</comment>
<dbReference type="InterPro" id="IPR016161">
    <property type="entry name" value="Ald_DH/histidinol_DH"/>
</dbReference>
<dbReference type="Gene3D" id="3.40.605.10">
    <property type="entry name" value="Aldehyde Dehydrogenase, Chain A, domain 1"/>
    <property type="match status" value="2"/>
</dbReference>
<dbReference type="Pfam" id="PF00171">
    <property type="entry name" value="Aldedh"/>
    <property type="match status" value="2"/>
</dbReference>
<comment type="caution">
    <text evidence="8">The sequence shown here is derived from an EMBL/GenBank/DDBJ whole genome shotgun (WGS) entry which is preliminary data.</text>
</comment>
<keyword evidence="2 3" id="KW-0560">Oxidoreductase</keyword>
<name>A0A6I1GDQ3_9BIFI</name>
<dbReference type="InterPro" id="IPR015590">
    <property type="entry name" value="Aldehyde_DH_dom"/>
</dbReference>
<feature type="domain" description="Aldehyde dehydrogenase" evidence="7">
    <location>
        <begin position="360"/>
        <end position="492"/>
    </location>
</feature>
<evidence type="ECO:0000256" key="1">
    <source>
        <dbReference type="ARBA" id="ARBA00009986"/>
    </source>
</evidence>
<dbReference type="FunFam" id="3.40.605.10:FF:000004">
    <property type="entry name" value="Aldehyde dehydrogenase"/>
    <property type="match status" value="1"/>
</dbReference>
<dbReference type="EMBL" id="WBVS01000007">
    <property type="protein sequence ID" value="KAB7787606.1"/>
    <property type="molecule type" value="Genomic_DNA"/>
</dbReference>